<evidence type="ECO:0000256" key="8">
    <source>
        <dbReference type="ARBA" id="ARBA00022989"/>
    </source>
</evidence>
<reference evidence="16 17" key="1">
    <citation type="submission" date="2021-05" db="EMBL/GenBank/DDBJ databases">
        <authorList>
            <person name="Zahm M."/>
            <person name="Klopp C."/>
            <person name="Cabau C."/>
            <person name="Kuhl H."/>
            <person name="Suciu R."/>
            <person name="Ciorpac M."/>
            <person name="Holostenco D."/>
            <person name="Gessner J."/>
            <person name="Wuertz S."/>
            <person name="Hohne C."/>
            <person name="Stock M."/>
            <person name="Gislard M."/>
            <person name="Lluch J."/>
            <person name="Milhes M."/>
            <person name="Lampietro C."/>
            <person name="Lopez Roques C."/>
            <person name="Donnadieu C."/>
            <person name="Du K."/>
            <person name="Schartl M."/>
            <person name="Guiguen Y."/>
        </authorList>
    </citation>
    <scope>NUCLEOTIDE SEQUENCE [LARGE SCALE GENOMIC DNA]</scope>
    <source>
        <strain evidence="16">Hh-F2</strain>
        <tissue evidence="16">Blood</tissue>
    </source>
</reference>
<dbReference type="PANTHER" id="PTHR10877:SF47">
    <property type="entry name" value="POLYCYSTIN-2-LIKE PROTEIN 2"/>
    <property type="match status" value="1"/>
</dbReference>
<evidence type="ECO:0000313" key="16">
    <source>
        <dbReference type="EMBL" id="KAK6475865.1"/>
    </source>
</evidence>
<dbReference type="InterPro" id="IPR002048">
    <property type="entry name" value="EF_hand_dom"/>
</dbReference>
<evidence type="ECO:0000259" key="15">
    <source>
        <dbReference type="PROSITE" id="PS50222"/>
    </source>
</evidence>
<keyword evidence="6" id="KW-0479">Metal-binding</keyword>
<sequence length="671" mass="77592">MYSLGKADEPSSRNKKRQASKKSSSESTEKTIQAQKSSSRDLRIKTTLQDLLIYIIFLIDICILTFGQISTDMYYHTKVMSKLFLESSLSEKDTSNYKSLGSMEDIWTYFEGPLLDGLYWDSWYNNKSLPTNESHIYYENVLLGVPRIRQVKVVNKSCPLHSSFVSITQCFDSYLSEEEDKSSFGPKNGTAWEYTAPRSFPESHWGMIATYSSGGFYMDLGSTKSRSAKLIKHLKDNLWLSRATRAVFVDFSVYNANLNLFCVVRLVAETPATGGVLTSWEFYSVKLLRYISKYDYFLASCEVLFILFIFAFFIQECIDIYKTKWNYFKNGWNCVDVLLVVLSLMAIFFNVYRTMNVESLLYRLLKNPHKYPNFHFLAFWQTQYNNMIAVNVFISWVKVFKYISFNRTMSTLSSTLSHCAKDIIGFAVMFFIVFFAYAQLGYLLFGCQVDSFSSFKNCVFTQFLVILGEINFNELEQANRILGPIYFTTFVFFVFFVLLNMFLAIINDTYAEIKCDQSLQMTDYEVSDFIKKTCNAALVKLRLKKKKLVETTTESIKDTEGIISVKQFQVEMLKKGYTEEETKEILMKYDVNRDGKLSKKEVDTMTSELEKQEHSALKEDNGRRTDSTHIEEGDLPSPPEFVSKQDYQRFQTSTPPLTTAQFGKQSISKLP</sequence>
<evidence type="ECO:0000256" key="4">
    <source>
        <dbReference type="ARBA" id="ARBA00022673"/>
    </source>
</evidence>
<dbReference type="InterPro" id="IPR003915">
    <property type="entry name" value="PKD_2"/>
</dbReference>
<comment type="subcellular location">
    <subcellularLocation>
        <location evidence="2">Cell membrane</location>
        <topology evidence="2">Multi-pass membrane protein</topology>
    </subcellularLocation>
    <subcellularLocation>
        <location evidence="1">Cytoplasmic vesicle</location>
    </subcellularLocation>
</comment>
<evidence type="ECO:0000256" key="6">
    <source>
        <dbReference type="ARBA" id="ARBA00022723"/>
    </source>
</evidence>
<dbReference type="Gene3D" id="1.10.287.70">
    <property type="match status" value="1"/>
</dbReference>
<feature type="transmembrane region" description="Helical" evidence="14">
    <location>
        <begin position="423"/>
        <end position="445"/>
    </location>
</feature>
<feature type="transmembrane region" description="Helical" evidence="14">
    <location>
        <begin position="51"/>
        <end position="69"/>
    </location>
</feature>
<feature type="compositionally biased region" description="Basic and acidic residues" evidence="13">
    <location>
        <begin position="1"/>
        <end position="12"/>
    </location>
</feature>
<dbReference type="InterPro" id="IPR018247">
    <property type="entry name" value="EF_Hand_1_Ca_BS"/>
</dbReference>
<evidence type="ECO:0000256" key="2">
    <source>
        <dbReference type="ARBA" id="ARBA00004651"/>
    </source>
</evidence>
<keyword evidence="11" id="KW-0406">Ion transport</keyword>
<dbReference type="InterPro" id="IPR011992">
    <property type="entry name" value="EF-hand-dom_pair"/>
</dbReference>
<feature type="transmembrane region" description="Helical" evidence="14">
    <location>
        <begin position="485"/>
        <end position="506"/>
    </location>
</feature>
<keyword evidence="12" id="KW-0968">Cytoplasmic vesicle</keyword>
<feature type="compositionally biased region" description="Basic and acidic residues" evidence="13">
    <location>
        <begin position="600"/>
        <end position="632"/>
    </location>
</feature>
<feature type="compositionally biased region" description="Polar residues" evidence="13">
    <location>
        <begin position="648"/>
        <end position="671"/>
    </location>
</feature>
<keyword evidence="4" id="KW-0107">Calcium channel</keyword>
<keyword evidence="10" id="KW-0325">Glycoprotein</keyword>
<feature type="domain" description="EF-hand" evidence="15">
    <location>
        <begin position="577"/>
        <end position="612"/>
    </location>
</feature>
<gene>
    <name evidence="16" type="ORF">HHUSO_G23833</name>
</gene>
<proteinExistence type="inferred from homology"/>
<dbReference type="InterPro" id="IPR046791">
    <property type="entry name" value="Polycystin_dom"/>
</dbReference>
<feature type="transmembrane region" description="Helical" evidence="14">
    <location>
        <begin position="334"/>
        <end position="352"/>
    </location>
</feature>
<feature type="region of interest" description="Disordered" evidence="13">
    <location>
        <begin position="600"/>
        <end position="671"/>
    </location>
</feature>
<comment type="caution">
    <text evidence="16">The sequence shown here is derived from an EMBL/GenBank/DDBJ whole genome shotgun (WGS) entry which is preliminary data.</text>
</comment>
<evidence type="ECO:0000256" key="10">
    <source>
        <dbReference type="ARBA" id="ARBA00023180"/>
    </source>
</evidence>
<dbReference type="Gene3D" id="1.10.238.10">
    <property type="entry name" value="EF-hand"/>
    <property type="match status" value="1"/>
</dbReference>
<keyword evidence="8 14" id="KW-1133">Transmembrane helix</keyword>
<dbReference type="InterPro" id="IPR013122">
    <property type="entry name" value="PKD1_2_channel"/>
</dbReference>
<keyword evidence="11" id="KW-0407">Ion channel</keyword>
<dbReference type="Proteomes" id="UP001369086">
    <property type="component" value="Unassembled WGS sequence"/>
</dbReference>
<evidence type="ECO:0000313" key="17">
    <source>
        <dbReference type="Proteomes" id="UP001369086"/>
    </source>
</evidence>
<dbReference type="PROSITE" id="PS00018">
    <property type="entry name" value="EF_HAND_1"/>
    <property type="match status" value="1"/>
</dbReference>
<organism evidence="16 17">
    <name type="scientific">Huso huso</name>
    <name type="common">Beluga</name>
    <name type="synonym">Acipenser huso</name>
    <dbReference type="NCBI Taxonomy" id="61971"/>
    <lineage>
        <taxon>Eukaryota</taxon>
        <taxon>Metazoa</taxon>
        <taxon>Chordata</taxon>
        <taxon>Craniata</taxon>
        <taxon>Vertebrata</taxon>
        <taxon>Euteleostomi</taxon>
        <taxon>Actinopterygii</taxon>
        <taxon>Chondrostei</taxon>
        <taxon>Acipenseriformes</taxon>
        <taxon>Acipenseridae</taxon>
        <taxon>Huso</taxon>
    </lineage>
</organism>
<feature type="transmembrane region" description="Helical" evidence="14">
    <location>
        <begin position="296"/>
        <end position="314"/>
    </location>
</feature>
<feature type="region of interest" description="Disordered" evidence="13">
    <location>
        <begin position="1"/>
        <end position="36"/>
    </location>
</feature>
<keyword evidence="4" id="KW-0109">Calcium transport</keyword>
<dbReference type="PRINTS" id="PR01433">
    <property type="entry name" value="POLYCYSTIN2"/>
</dbReference>
<evidence type="ECO:0000256" key="14">
    <source>
        <dbReference type="SAM" id="Phobius"/>
    </source>
</evidence>
<evidence type="ECO:0000256" key="1">
    <source>
        <dbReference type="ARBA" id="ARBA00004541"/>
    </source>
</evidence>
<evidence type="ECO:0000256" key="12">
    <source>
        <dbReference type="ARBA" id="ARBA00023329"/>
    </source>
</evidence>
<dbReference type="InterPro" id="IPR051223">
    <property type="entry name" value="Polycystin"/>
</dbReference>
<dbReference type="CDD" id="cd00051">
    <property type="entry name" value="EFh"/>
    <property type="match status" value="1"/>
</dbReference>
<keyword evidence="7" id="KW-0106">Calcium</keyword>
<keyword evidence="9 14" id="KW-0472">Membrane</keyword>
<protein>
    <submittedName>
        <fullName evidence="16">Polycystin-2-like</fullName>
    </submittedName>
</protein>
<name>A0ABR0YTC9_HUSHU</name>
<evidence type="ECO:0000256" key="5">
    <source>
        <dbReference type="ARBA" id="ARBA00022692"/>
    </source>
</evidence>
<evidence type="ECO:0000256" key="11">
    <source>
        <dbReference type="ARBA" id="ARBA00023303"/>
    </source>
</evidence>
<keyword evidence="11" id="KW-0813">Transport</keyword>
<dbReference type="Pfam" id="PF20519">
    <property type="entry name" value="Polycystin_dom"/>
    <property type="match status" value="1"/>
</dbReference>
<evidence type="ECO:0000256" key="3">
    <source>
        <dbReference type="ARBA" id="ARBA00007200"/>
    </source>
</evidence>
<dbReference type="EMBL" id="JAHFZB010000023">
    <property type="protein sequence ID" value="KAK6475865.1"/>
    <property type="molecule type" value="Genomic_DNA"/>
</dbReference>
<comment type="similarity">
    <text evidence="3">Belongs to the polycystin family.</text>
</comment>
<dbReference type="Pfam" id="PF08016">
    <property type="entry name" value="PKD_channel"/>
    <property type="match status" value="1"/>
</dbReference>
<feature type="transmembrane region" description="Helical" evidence="14">
    <location>
        <begin position="384"/>
        <end position="403"/>
    </location>
</feature>
<dbReference type="SUPFAM" id="SSF47473">
    <property type="entry name" value="EF-hand"/>
    <property type="match status" value="1"/>
</dbReference>
<keyword evidence="5 14" id="KW-0812">Transmembrane</keyword>
<keyword evidence="17" id="KW-1185">Reference proteome</keyword>
<dbReference type="PROSITE" id="PS50222">
    <property type="entry name" value="EF_HAND_2"/>
    <property type="match status" value="1"/>
</dbReference>
<evidence type="ECO:0000256" key="7">
    <source>
        <dbReference type="ARBA" id="ARBA00022837"/>
    </source>
</evidence>
<evidence type="ECO:0000256" key="13">
    <source>
        <dbReference type="SAM" id="MobiDB-lite"/>
    </source>
</evidence>
<accession>A0ABR0YTC9</accession>
<dbReference type="PANTHER" id="PTHR10877">
    <property type="entry name" value="POLYCYSTIN FAMILY MEMBER"/>
    <property type="match status" value="1"/>
</dbReference>
<evidence type="ECO:0000256" key="9">
    <source>
        <dbReference type="ARBA" id="ARBA00023136"/>
    </source>
</evidence>